<evidence type="ECO:0000259" key="10">
    <source>
        <dbReference type="PROSITE" id="PS50929"/>
    </source>
</evidence>
<evidence type="ECO:0000256" key="8">
    <source>
        <dbReference type="SAM" id="Phobius"/>
    </source>
</evidence>
<feature type="transmembrane region" description="Helical" evidence="8">
    <location>
        <begin position="881"/>
        <end position="902"/>
    </location>
</feature>
<gene>
    <name evidence="11" type="ORF">GCM10010529_15040</name>
</gene>
<dbReference type="SMART" id="SM00382">
    <property type="entry name" value="AAA"/>
    <property type="match status" value="2"/>
</dbReference>
<feature type="transmembrane region" description="Helical" evidence="8">
    <location>
        <begin position="139"/>
        <end position="159"/>
    </location>
</feature>
<organism evidence="11 12">
    <name type="scientific">Nesterenkonia aethiopica</name>
    <dbReference type="NCBI Taxonomy" id="269144"/>
    <lineage>
        <taxon>Bacteria</taxon>
        <taxon>Bacillati</taxon>
        <taxon>Actinomycetota</taxon>
        <taxon>Actinomycetes</taxon>
        <taxon>Micrococcales</taxon>
        <taxon>Micrococcaceae</taxon>
        <taxon>Nesterenkonia</taxon>
    </lineage>
</organism>
<dbReference type="InterPro" id="IPR011527">
    <property type="entry name" value="ABC1_TM_dom"/>
</dbReference>
<dbReference type="SUPFAM" id="SSF52540">
    <property type="entry name" value="P-loop containing nucleoside triphosphate hydrolases"/>
    <property type="match status" value="2"/>
</dbReference>
<dbReference type="GO" id="GO:0005524">
    <property type="term" value="F:ATP binding"/>
    <property type="evidence" value="ECO:0007669"/>
    <property type="project" value="UniProtKB-KW"/>
</dbReference>
<feature type="transmembrane region" description="Helical" evidence="8">
    <location>
        <begin position="856"/>
        <end position="875"/>
    </location>
</feature>
<proteinExistence type="predicted"/>
<feature type="transmembrane region" description="Helical" evidence="8">
    <location>
        <begin position="676"/>
        <end position="702"/>
    </location>
</feature>
<dbReference type="InterPro" id="IPR027417">
    <property type="entry name" value="P-loop_NTPase"/>
</dbReference>
<dbReference type="InterPro" id="IPR039421">
    <property type="entry name" value="Type_1_exporter"/>
</dbReference>
<dbReference type="Pfam" id="PF00664">
    <property type="entry name" value="ABC_membrane"/>
    <property type="match status" value="1"/>
</dbReference>
<feature type="domain" description="ABC transporter" evidence="9">
    <location>
        <begin position="336"/>
        <end position="569"/>
    </location>
</feature>
<comment type="subcellular location">
    <subcellularLocation>
        <location evidence="1">Cell membrane</location>
        <topology evidence="1">Multi-pass membrane protein</topology>
    </subcellularLocation>
</comment>
<feature type="transmembrane region" description="Helical" evidence="8">
    <location>
        <begin position="253"/>
        <end position="271"/>
    </location>
</feature>
<evidence type="ECO:0000256" key="1">
    <source>
        <dbReference type="ARBA" id="ARBA00004651"/>
    </source>
</evidence>
<feature type="domain" description="ABC transporter" evidence="9">
    <location>
        <begin position="958"/>
        <end position="1179"/>
    </location>
</feature>
<comment type="caution">
    <text evidence="11">The sequence shown here is derived from an EMBL/GenBank/DDBJ whole genome shotgun (WGS) entry which is preliminary data.</text>
</comment>
<keyword evidence="12" id="KW-1185">Reference proteome</keyword>
<evidence type="ECO:0000256" key="7">
    <source>
        <dbReference type="SAM" id="MobiDB-lite"/>
    </source>
</evidence>
<keyword evidence="3" id="KW-0547">Nucleotide-binding</keyword>
<dbReference type="PROSITE" id="PS50893">
    <property type="entry name" value="ABC_TRANSPORTER_2"/>
    <property type="match status" value="2"/>
</dbReference>
<dbReference type="Pfam" id="PF00005">
    <property type="entry name" value="ABC_tran"/>
    <property type="match status" value="2"/>
</dbReference>
<evidence type="ECO:0000256" key="2">
    <source>
        <dbReference type="ARBA" id="ARBA00022692"/>
    </source>
</evidence>
<dbReference type="PANTHER" id="PTHR24221">
    <property type="entry name" value="ATP-BINDING CASSETTE SUB-FAMILY B"/>
    <property type="match status" value="1"/>
</dbReference>
<evidence type="ECO:0000259" key="9">
    <source>
        <dbReference type="PROSITE" id="PS50893"/>
    </source>
</evidence>
<dbReference type="InterPro" id="IPR003439">
    <property type="entry name" value="ABC_transporter-like_ATP-bd"/>
</dbReference>
<dbReference type="PROSITE" id="PS50929">
    <property type="entry name" value="ABC_TM1F"/>
    <property type="match status" value="2"/>
</dbReference>
<feature type="transmembrane region" description="Helical" evidence="8">
    <location>
        <begin position="64"/>
        <end position="88"/>
    </location>
</feature>
<evidence type="ECO:0000313" key="12">
    <source>
        <dbReference type="Proteomes" id="UP001500236"/>
    </source>
</evidence>
<dbReference type="Gene3D" id="1.20.1560.10">
    <property type="entry name" value="ABC transporter type 1, transmembrane domain"/>
    <property type="match status" value="2"/>
</dbReference>
<dbReference type="Proteomes" id="UP001500236">
    <property type="component" value="Unassembled WGS sequence"/>
</dbReference>
<evidence type="ECO:0000313" key="11">
    <source>
        <dbReference type="EMBL" id="GAA3062726.1"/>
    </source>
</evidence>
<dbReference type="EMBL" id="BAAAVT010000008">
    <property type="protein sequence ID" value="GAA3062726.1"/>
    <property type="molecule type" value="Genomic_DNA"/>
</dbReference>
<dbReference type="InterPro" id="IPR036640">
    <property type="entry name" value="ABC1_TM_sf"/>
</dbReference>
<protein>
    <submittedName>
        <fullName evidence="11">ATP-binding cassette domain-containing protein</fullName>
    </submittedName>
</protein>
<feature type="region of interest" description="Disordered" evidence="7">
    <location>
        <begin position="576"/>
        <end position="617"/>
    </location>
</feature>
<feature type="transmembrane region" description="Helical" evidence="8">
    <location>
        <begin position="772"/>
        <end position="792"/>
    </location>
</feature>
<accession>A0ABP6LVF0</accession>
<name>A0ABP6LVF0_9MICC</name>
<sequence length="1179" mass="125512">MRATRMSQVPVLRPVPPSRRISWRRLASPLSVLAVAVLAVAMVAQSLATVVSGRLAENPTFDGVVLLGALIVGAAAVQVSAQVAWAQVIDRAAGKLRRDLLAAAFAQPLSVLSEQAVGEVLDRIDDDTNAINTLMREQWWGMMATVLGAVPLWVVAGVMWWPAWIIMPVLVAATLLMVRPLFAIIAQRKVINERAWTDHAAAFEEVVAARDDLRTSGGQAFGMRRVAGLAAGIHRTFRHMVVKEADLILRSQTVLQAMFAGLLVTGVALVITGGMALPQLITLVMATTLLIGRVGELINQLPQLQEGLGAITRVKQMMQVEPEPDGGAALPATHALEFRGLHFSYTEGSFALQDVSLSVDDGETLALVGRTGSGKSTLASFVTRATEPPLGTVFLGGTDVRDIDLQQLRRGIGVVTQRTELLSGTLEENITLFAPLPRERVQAAVEELGLTDWVARLPDGLDTRMGAGGVTLSAGEEQLVAFARLLVREVSVVILDEATARMDPLTERRVIRASDRLLAGRTGLLIAHRLTTVARADRVAVLDHGRVIQQGAYGELAAARGPFRGLLAASREHQGNMDDDPGDVLTDTSSGASDGATGPVAIGGTRRRSDVPTTSDIGDGPSLTRAVLAAFGHLPRWGLVGLSMFLLIALFSPQGLVTNWLWGRIADSLASGHHEVWGLVILLAGASVLIMPGVFALGVNLYPRWWVSCLSRHRTRVLDGQLGEPRLETTPPGEVVARAMDGDRIQDYADRWADLCNAVLIVLLSVLLSGSWVVGAVLASVLILSAAASWAGRPAAGRSATRAADARVEFGRVLVSALDAARTVKLSAATGPVHQHLNTVDRRRVDAQIREHRIQALLDGVPGLVIAVGVTFSWAMYFIGAWGLATTVLASGSVMGFTWYGLCAGSVVTKAPGARAWQVATQRLAGGESIFRRVDGVDELTGDSPAPGPEERDELRSLSLEGFSAVHSDGIIGVEQVDLTVARGELILILGGIGSGKSSLLRSLAGLVPHRGRILWNGAEVTSDTFLRPRRVAYVAQMPRVLSGTFEENIRLDRDREAGEAIRIAQMEQDIAEAGGLHAAVGHRGVRLSGGQVQRLATARALATGSELLLADDVSSALDASTEIELWQALRDKGVTVIGSTSKRAALARADRVVVLEAGRVAAVGPWRQLSGRWSHLAG</sequence>
<dbReference type="InterPro" id="IPR003593">
    <property type="entry name" value="AAA+_ATPase"/>
</dbReference>
<keyword evidence="6 8" id="KW-0472">Membrane</keyword>
<feature type="domain" description="ABC transmembrane type-1" evidence="10">
    <location>
        <begin position="32"/>
        <end position="306"/>
    </location>
</feature>
<dbReference type="SUPFAM" id="SSF90123">
    <property type="entry name" value="ABC transporter transmembrane region"/>
    <property type="match status" value="2"/>
</dbReference>
<feature type="transmembrane region" description="Helical" evidence="8">
    <location>
        <begin position="165"/>
        <end position="186"/>
    </location>
</feature>
<evidence type="ECO:0000256" key="5">
    <source>
        <dbReference type="ARBA" id="ARBA00022989"/>
    </source>
</evidence>
<keyword evidence="5 8" id="KW-1133">Transmembrane helix</keyword>
<feature type="domain" description="ABC transmembrane type-1" evidence="10">
    <location>
        <begin position="727"/>
        <end position="900"/>
    </location>
</feature>
<feature type="transmembrane region" description="Helical" evidence="8">
    <location>
        <begin position="637"/>
        <end position="656"/>
    </location>
</feature>
<keyword evidence="2 8" id="KW-0812">Transmembrane</keyword>
<evidence type="ECO:0000256" key="4">
    <source>
        <dbReference type="ARBA" id="ARBA00022840"/>
    </source>
</evidence>
<evidence type="ECO:0000256" key="3">
    <source>
        <dbReference type="ARBA" id="ARBA00022741"/>
    </source>
</evidence>
<reference evidence="12" key="1">
    <citation type="journal article" date="2019" name="Int. J. Syst. Evol. Microbiol.">
        <title>The Global Catalogue of Microorganisms (GCM) 10K type strain sequencing project: providing services to taxonomists for standard genome sequencing and annotation.</title>
        <authorList>
            <consortium name="The Broad Institute Genomics Platform"/>
            <consortium name="The Broad Institute Genome Sequencing Center for Infectious Disease"/>
            <person name="Wu L."/>
            <person name="Ma J."/>
        </authorList>
    </citation>
    <scope>NUCLEOTIDE SEQUENCE [LARGE SCALE GENOMIC DNA]</scope>
    <source>
        <strain evidence="12">JCM 14309</strain>
    </source>
</reference>
<evidence type="ECO:0000256" key="6">
    <source>
        <dbReference type="ARBA" id="ARBA00023136"/>
    </source>
</evidence>
<keyword evidence="4 11" id="KW-0067">ATP-binding</keyword>
<dbReference type="Gene3D" id="3.40.50.300">
    <property type="entry name" value="P-loop containing nucleotide triphosphate hydrolases"/>
    <property type="match status" value="2"/>
</dbReference>
<dbReference type="PANTHER" id="PTHR24221:SF654">
    <property type="entry name" value="ATP-BINDING CASSETTE SUB-FAMILY B MEMBER 6"/>
    <property type="match status" value="1"/>
</dbReference>